<reference evidence="2" key="1">
    <citation type="submission" date="2023-02" db="EMBL/GenBank/DDBJ databases">
        <title>Genome sequence of Hyphococcus flavus.</title>
        <authorList>
            <person name="Rong J.-C."/>
            <person name="Zhao Q."/>
            <person name="Yi M."/>
            <person name="Wu J.-Y."/>
        </authorList>
    </citation>
    <scope>NUCLEOTIDE SEQUENCE</scope>
    <source>
        <strain evidence="2">MCCC 1K03223</strain>
    </source>
</reference>
<dbReference type="RefSeq" id="WP_274492058.1">
    <property type="nucleotide sequence ID" value="NZ_CP118166.1"/>
</dbReference>
<feature type="compositionally biased region" description="Basic and acidic residues" evidence="1">
    <location>
        <begin position="194"/>
        <end position="209"/>
    </location>
</feature>
<sequence>MTTKNAFSEFVNDDAPEPAPSPWLNNTDNQFLTRKSALHWARHDYWRLWEAMLLILGLSPEYYSRYDSHYNKKQSTSSLNTGLGSLLQLSKLDMALERYCALSSSDKLNDWLYLYDILQRSDQFKEEQIRPTEFIAWAKLKHLEVNNLIEEAVTTICGPLPIWGYEKIGFLDEAGNLEEGLDGPKWLRGVARLEKPDNDDKPKSPENAKAKPPADLQGELKPKERDSLLKLVIGMAVEQYGYTPDSSRNAATKHIETDLRAHGVPLDRNTILKWLREGAELLPKA</sequence>
<dbReference type="EMBL" id="CP118166">
    <property type="protein sequence ID" value="WDI30262.1"/>
    <property type="molecule type" value="Genomic_DNA"/>
</dbReference>
<protein>
    <submittedName>
        <fullName evidence="2">Uncharacterized protein</fullName>
    </submittedName>
</protein>
<evidence type="ECO:0000313" key="2">
    <source>
        <dbReference type="EMBL" id="WDI30262.1"/>
    </source>
</evidence>
<organism evidence="2 3">
    <name type="scientific">Hyphococcus flavus</name>
    <dbReference type="NCBI Taxonomy" id="1866326"/>
    <lineage>
        <taxon>Bacteria</taxon>
        <taxon>Pseudomonadati</taxon>
        <taxon>Pseudomonadota</taxon>
        <taxon>Alphaproteobacteria</taxon>
        <taxon>Parvularculales</taxon>
        <taxon>Parvularculaceae</taxon>
        <taxon>Hyphococcus</taxon>
    </lineage>
</organism>
<evidence type="ECO:0000256" key="1">
    <source>
        <dbReference type="SAM" id="MobiDB-lite"/>
    </source>
</evidence>
<keyword evidence="3" id="KW-1185">Reference proteome</keyword>
<proteinExistence type="predicted"/>
<accession>A0AAE9ZCA1</accession>
<dbReference type="KEGG" id="hfl:PUV54_09855"/>
<feature type="region of interest" description="Disordered" evidence="1">
    <location>
        <begin position="194"/>
        <end position="220"/>
    </location>
</feature>
<evidence type="ECO:0000313" key="3">
    <source>
        <dbReference type="Proteomes" id="UP001214043"/>
    </source>
</evidence>
<dbReference type="Proteomes" id="UP001214043">
    <property type="component" value="Chromosome"/>
</dbReference>
<dbReference type="AlphaFoldDB" id="A0AAE9ZCA1"/>
<name>A0AAE9ZCA1_9PROT</name>
<gene>
    <name evidence="2" type="ORF">PUV54_09855</name>
</gene>